<evidence type="ECO:0000256" key="2">
    <source>
        <dbReference type="ARBA" id="ARBA00022603"/>
    </source>
</evidence>
<comment type="catalytic activity">
    <reaction evidence="7">
        <text>a 2'-deoxyadenosine in DNA + S-adenosyl-L-methionine = an N(6)-methyl-2'-deoxyadenosine in DNA + S-adenosyl-L-homocysteine + H(+)</text>
        <dbReference type="Rhea" id="RHEA:15197"/>
        <dbReference type="Rhea" id="RHEA-COMP:12418"/>
        <dbReference type="Rhea" id="RHEA-COMP:12419"/>
        <dbReference type="ChEBI" id="CHEBI:15378"/>
        <dbReference type="ChEBI" id="CHEBI:57856"/>
        <dbReference type="ChEBI" id="CHEBI:59789"/>
        <dbReference type="ChEBI" id="CHEBI:90615"/>
        <dbReference type="ChEBI" id="CHEBI:90616"/>
        <dbReference type="EC" id="2.1.1.72"/>
    </reaction>
</comment>
<dbReference type="Pfam" id="PF12950">
    <property type="entry name" value="TaqI_C"/>
    <property type="match status" value="1"/>
</dbReference>
<name>A0A644TSB7_9ZZZZ</name>
<dbReference type="SUPFAM" id="SSF53335">
    <property type="entry name" value="S-adenosyl-L-methionine-dependent methyltransferases"/>
    <property type="match status" value="1"/>
</dbReference>
<dbReference type="GO" id="GO:0009007">
    <property type="term" value="F:site-specific DNA-methyltransferase (adenine-specific) activity"/>
    <property type="evidence" value="ECO:0007669"/>
    <property type="project" value="UniProtKB-EC"/>
</dbReference>
<accession>A0A644TSB7</accession>
<dbReference type="GO" id="GO:0009307">
    <property type="term" value="P:DNA restriction-modification system"/>
    <property type="evidence" value="ECO:0007669"/>
    <property type="project" value="UniProtKB-KW"/>
</dbReference>
<sequence>MNLDFFNKTNILESTLHFFSSELDIKIAPAAKSEINLTDFLKEQLTDSQLLGKVKDARFAGMINNLTLEGKTEGQETELALKKPSDDYDMLLVFGIELCENTVPTKTDISRLTRALNRRSFSRPVVLILKYGSHISFSSAERGQYKRSGQQGEKIGRISILRDIDTQLVHAGHERILLQLRINPLKVSTFKELYAQWLEVFNVNILNKEFYNELFTWYLWAVRTVSFPNRVDDDTDDTVYNSENVIRLLTRLIFIWFVKEKGLVPETLFNKTKIAETLKAFNPNAEDNSDYYKAILQNMFFATLNTEMPKDGGSRVFIDDKKKNKNTGYTEEYMDHLVFRYKNLFSNANEGLKLFENIPFLNGGLFECLDRRDPETNIEMRIDGFSSTPSKQPVVPNVLFFGRNDDLDLSDEFENRTKYKHCKARGIINILNSYKFTIEENTPLEQEIALDPELLGKIFENLLASYNPETRTTARKQTGSYYTPREIVNYMVDESLIAYLKTKLTEKTKAFQQLGNKQTNTFGNEGKVGQLDMHIDLAAGKWDKKEEELESKLRQLFAYESEENPFDGDTETTNAIIAHLSECKILDPACGSGAFPMGILHKMVFALGKLDPCNYTWKQAQLEKAQRDKQRAQQFEDETLREAALKSAEDKIAYVEASFGETGHELDYARKLFLIENCIYGVDIQQIAVQISKLRFFISLMVDQRVDDTKPNRNILSLPNLETKFVAANTLIPVDKPQQLMFKDPEVERAEKELHEIHQKIFFTRNYSDKKKLKQKELQTRHSLRRLYVEKAGYSKEAAEKITQWNPFDPLKAAPFFDPEVMFTIEKDKQGGYFDVVIGNPPYGVSIKGDYRKEVVLALGKVPDFEIYYFFINRALLLLKHEGIKAYIIPNTILFNIYAQNYRLQLLEKWRVTEFLDCTDFKIFEGATVRNLISILTKKNDNDLIGYRTTKNANDFETLINRKKKFIRKEQLVSNNRNWGLLFKLDNEVLDVIEKIKIDKVPTSDLFKETSQGLIAYDKYQGQDDETIRNRIYHSFDSTLKWQKWLWGEDVTRYNVSWNKKEFINYCEGIANPREPKFFKRKRILIREITNPRIFAAYTDKEFYHDPALIIVLDNLSNNLFFLLGILNSKLATFYHFNSSPKATKGEFPKILVDDIKNFPLPDIPKIKSSIINSIENIVKELIKPNNKIEELLIIDNRLDLMVYKLYALTYDECKIVEPEIEKLISREDYERMSIEQLSEL</sequence>
<proteinExistence type="predicted"/>
<keyword evidence="3" id="KW-0808">Transferase</keyword>
<dbReference type="Pfam" id="PF07669">
    <property type="entry name" value="Eco57I"/>
    <property type="match status" value="1"/>
</dbReference>
<evidence type="ECO:0000256" key="4">
    <source>
        <dbReference type="ARBA" id="ARBA00022691"/>
    </source>
</evidence>
<dbReference type="Gene3D" id="3.40.50.150">
    <property type="entry name" value="Vaccinia Virus protein VP39"/>
    <property type="match status" value="1"/>
</dbReference>
<dbReference type="EMBL" id="VSSQ01000049">
    <property type="protein sequence ID" value="MPL69780.1"/>
    <property type="molecule type" value="Genomic_DNA"/>
</dbReference>
<feature type="domain" description="TaqI-like C-terminal specificity" evidence="9">
    <location>
        <begin position="1045"/>
        <end position="1161"/>
    </location>
</feature>
<dbReference type="GO" id="GO:0032259">
    <property type="term" value="P:methylation"/>
    <property type="evidence" value="ECO:0007669"/>
    <property type="project" value="UniProtKB-KW"/>
</dbReference>
<evidence type="ECO:0000259" key="8">
    <source>
        <dbReference type="Pfam" id="PF07669"/>
    </source>
</evidence>
<gene>
    <name evidence="10" type="ORF">SDC9_15529</name>
</gene>
<evidence type="ECO:0000256" key="6">
    <source>
        <dbReference type="ARBA" id="ARBA00023125"/>
    </source>
</evidence>
<keyword evidence="2" id="KW-0489">Methyltransferase</keyword>
<feature type="domain" description="Type II methyltransferase M.TaqI-like" evidence="8">
    <location>
        <begin position="677"/>
        <end position="924"/>
    </location>
</feature>
<protein>
    <recommendedName>
        <fullName evidence="1">site-specific DNA-methyltransferase (adenine-specific)</fullName>
        <ecNumber evidence="1">2.1.1.72</ecNumber>
    </recommendedName>
</protein>
<evidence type="ECO:0000256" key="7">
    <source>
        <dbReference type="ARBA" id="ARBA00047942"/>
    </source>
</evidence>
<dbReference type="InterPro" id="IPR025931">
    <property type="entry name" value="TaqI_C"/>
</dbReference>
<dbReference type="GO" id="GO:0003677">
    <property type="term" value="F:DNA binding"/>
    <property type="evidence" value="ECO:0007669"/>
    <property type="project" value="UniProtKB-KW"/>
</dbReference>
<dbReference type="EC" id="2.1.1.72" evidence="1"/>
<reference evidence="10" key="1">
    <citation type="submission" date="2019-08" db="EMBL/GenBank/DDBJ databases">
        <authorList>
            <person name="Kucharzyk K."/>
            <person name="Murdoch R.W."/>
            <person name="Higgins S."/>
            <person name="Loffler F."/>
        </authorList>
    </citation>
    <scope>NUCLEOTIDE SEQUENCE</scope>
</reference>
<dbReference type="InterPro" id="IPR029063">
    <property type="entry name" value="SAM-dependent_MTases_sf"/>
</dbReference>
<dbReference type="PROSITE" id="PS00092">
    <property type="entry name" value="N6_MTASE"/>
    <property type="match status" value="1"/>
</dbReference>
<dbReference type="InterPro" id="IPR011639">
    <property type="entry name" value="MethylTrfase_TaqI-like_dom"/>
</dbReference>
<evidence type="ECO:0000313" key="10">
    <source>
        <dbReference type="EMBL" id="MPL69780.1"/>
    </source>
</evidence>
<keyword evidence="4" id="KW-0949">S-adenosyl-L-methionine</keyword>
<dbReference type="PANTHER" id="PTHR33841:SF1">
    <property type="entry name" value="DNA METHYLTRANSFERASE A"/>
    <property type="match status" value="1"/>
</dbReference>
<dbReference type="InterPro" id="IPR002052">
    <property type="entry name" value="DNA_methylase_N6_adenine_CS"/>
</dbReference>
<evidence type="ECO:0000256" key="1">
    <source>
        <dbReference type="ARBA" id="ARBA00011900"/>
    </source>
</evidence>
<dbReference type="PANTHER" id="PTHR33841">
    <property type="entry name" value="DNA METHYLTRANSFERASE YEEA-RELATED"/>
    <property type="match status" value="1"/>
</dbReference>
<dbReference type="PRINTS" id="PR00507">
    <property type="entry name" value="N12N6MTFRASE"/>
</dbReference>
<keyword evidence="6" id="KW-0238">DNA-binding</keyword>
<organism evidence="10">
    <name type="scientific">bioreactor metagenome</name>
    <dbReference type="NCBI Taxonomy" id="1076179"/>
    <lineage>
        <taxon>unclassified sequences</taxon>
        <taxon>metagenomes</taxon>
        <taxon>ecological metagenomes</taxon>
    </lineage>
</organism>
<keyword evidence="5" id="KW-0680">Restriction system</keyword>
<evidence type="ECO:0000256" key="3">
    <source>
        <dbReference type="ARBA" id="ARBA00022679"/>
    </source>
</evidence>
<dbReference type="AlphaFoldDB" id="A0A644TSB7"/>
<comment type="caution">
    <text evidence="10">The sequence shown here is derived from an EMBL/GenBank/DDBJ whole genome shotgun (WGS) entry which is preliminary data.</text>
</comment>
<evidence type="ECO:0000256" key="5">
    <source>
        <dbReference type="ARBA" id="ARBA00022747"/>
    </source>
</evidence>
<dbReference type="InterPro" id="IPR050953">
    <property type="entry name" value="N4_N6_ade-DNA_methylase"/>
</dbReference>
<evidence type="ECO:0000259" key="9">
    <source>
        <dbReference type="Pfam" id="PF12950"/>
    </source>
</evidence>